<gene>
    <name evidence="6" type="primary">8042523</name>
    <name evidence="5" type="ORF">IscW_ISCW013708</name>
</gene>
<accession>B7QK96</accession>
<evidence type="ECO:0008006" key="8">
    <source>
        <dbReference type="Google" id="ProtNLM"/>
    </source>
</evidence>
<dbReference type="PaxDb" id="6945-B7QK96"/>
<reference evidence="5 7" key="1">
    <citation type="submission" date="2008-03" db="EMBL/GenBank/DDBJ databases">
        <title>Annotation of Ixodes scapularis.</title>
        <authorList>
            <consortium name="Ixodes scapularis Genome Project Consortium"/>
            <person name="Caler E."/>
            <person name="Hannick L.I."/>
            <person name="Bidwell S."/>
            <person name="Joardar V."/>
            <person name="Thiagarajan M."/>
            <person name="Amedeo P."/>
            <person name="Galinsky K.J."/>
            <person name="Schobel S."/>
            <person name="Inman J."/>
            <person name="Hostetler J."/>
            <person name="Miller J."/>
            <person name="Hammond M."/>
            <person name="Megy K."/>
            <person name="Lawson D."/>
            <person name="Kodira C."/>
            <person name="Sutton G."/>
            <person name="Meyer J."/>
            <person name="Hill C.A."/>
            <person name="Birren B."/>
            <person name="Nene V."/>
            <person name="Collins F."/>
            <person name="Alarcon-Chaidez F."/>
            <person name="Wikel S."/>
            <person name="Strausberg R."/>
        </authorList>
    </citation>
    <scope>NUCLEOTIDE SEQUENCE [LARGE SCALE GENOMIC DNA]</scope>
    <source>
        <strain evidence="7">Wikel</strain>
        <strain evidence="5">Wikel colony</strain>
    </source>
</reference>
<reference evidence="6" key="2">
    <citation type="submission" date="2020-05" db="UniProtKB">
        <authorList>
            <consortium name="EnsemblMetazoa"/>
        </authorList>
    </citation>
    <scope>IDENTIFICATION</scope>
    <source>
        <strain evidence="6">wikel</strain>
    </source>
</reference>
<dbReference type="Pfam" id="PF13359">
    <property type="entry name" value="DDE_Tnp_4"/>
    <property type="match status" value="1"/>
</dbReference>
<dbReference type="PANTHER" id="PTHR23080:SF143">
    <property type="entry name" value="SI:DKEY-56D12.4"/>
    <property type="match status" value="1"/>
</dbReference>
<dbReference type="AlphaFoldDB" id="B7QK96"/>
<dbReference type="EMBL" id="ABJB010318128">
    <property type="status" value="NOT_ANNOTATED_CDS"/>
    <property type="molecule type" value="Genomic_DNA"/>
</dbReference>
<name>B7QK96_IXOSC</name>
<evidence type="ECO:0000256" key="1">
    <source>
        <dbReference type="ARBA" id="ARBA00001968"/>
    </source>
</evidence>
<dbReference type="GO" id="GO:0046872">
    <property type="term" value="F:metal ion binding"/>
    <property type="evidence" value="ECO:0007669"/>
    <property type="project" value="UniProtKB-KW"/>
</dbReference>
<sequence>MSEKLKGDDIQFYTGISSDVFRQLASAVSALGPVSSKLSTADQLLMCLMRLRLGLLYGHLARIFEVSVSTVGNIVKTMMVLLKKVMKLVVVWLSRPQIQNSLPQSFIENGFGKTTCIVDCTEVFLQRPTKLMARAQTYSAYKGHNTIKFLTVIAPNGLLMFVSKAYGGRASDKFITADSGVQDYFFPGDEIMADRGFSLDRDLEVLGVKLNVPAFTKGKAQLSEREVTGTRRIASVRIHVERAINRIKTYRIFKQALPIRSKKMISDMIFVCAGLCNLKPALIASTFEK</sequence>
<evidence type="ECO:0000259" key="3">
    <source>
        <dbReference type="Pfam" id="PF13359"/>
    </source>
</evidence>
<evidence type="ECO:0000256" key="2">
    <source>
        <dbReference type="ARBA" id="ARBA00022723"/>
    </source>
</evidence>
<dbReference type="InterPro" id="IPR027806">
    <property type="entry name" value="HARBI1_dom"/>
</dbReference>
<dbReference type="Proteomes" id="UP000001555">
    <property type="component" value="Unassembled WGS sequence"/>
</dbReference>
<dbReference type="VEuPathDB" id="VectorBase:ISCW013708"/>
<dbReference type="EMBL" id="DS958219">
    <property type="protein sequence ID" value="EEC19268.1"/>
    <property type="molecule type" value="Genomic_DNA"/>
</dbReference>
<dbReference type="VEuPathDB" id="VectorBase:ISCI013708"/>
<keyword evidence="7" id="KW-1185">Reference proteome</keyword>
<dbReference type="HOGENOM" id="CLU_025643_2_0_1"/>
<feature type="domain" description="Transposase Helix-turn-helix" evidence="4">
    <location>
        <begin position="37"/>
        <end position="87"/>
    </location>
</feature>
<dbReference type="Pfam" id="PF13613">
    <property type="entry name" value="HTH_Tnp_4"/>
    <property type="match status" value="1"/>
</dbReference>
<comment type="cofactor">
    <cofactor evidence="1">
        <name>a divalent metal cation</name>
        <dbReference type="ChEBI" id="CHEBI:60240"/>
    </cofactor>
</comment>
<feature type="domain" description="DDE Tnp4" evidence="3">
    <location>
        <begin position="118"/>
        <end position="277"/>
    </location>
</feature>
<evidence type="ECO:0000313" key="7">
    <source>
        <dbReference type="Proteomes" id="UP000001555"/>
    </source>
</evidence>
<dbReference type="VEuPathDB" id="VectorBase:ISCP_017268"/>
<evidence type="ECO:0000313" key="6">
    <source>
        <dbReference type="EnsemblMetazoa" id="ISCW013708-PA"/>
    </source>
</evidence>
<organism>
    <name type="scientific">Ixodes scapularis</name>
    <name type="common">Black-legged tick</name>
    <name type="synonym">Deer tick</name>
    <dbReference type="NCBI Taxonomy" id="6945"/>
    <lineage>
        <taxon>Eukaryota</taxon>
        <taxon>Metazoa</taxon>
        <taxon>Ecdysozoa</taxon>
        <taxon>Arthropoda</taxon>
        <taxon>Chelicerata</taxon>
        <taxon>Arachnida</taxon>
        <taxon>Acari</taxon>
        <taxon>Parasitiformes</taxon>
        <taxon>Ixodida</taxon>
        <taxon>Ixodoidea</taxon>
        <taxon>Ixodidae</taxon>
        <taxon>Ixodinae</taxon>
        <taxon>Ixodes</taxon>
    </lineage>
</organism>
<keyword evidence="2" id="KW-0479">Metal-binding</keyword>
<evidence type="ECO:0000313" key="5">
    <source>
        <dbReference type="EMBL" id="EEC19268.1"/>
    </source>
</evidence>
<dbReference type="InterPro" id="IPR027805">
    <property type="entry name" value="Transposase_HTH_dom"/>
</dbReference>
<evidence type="ECO:0000259" key="4">
    <source>
        <dbReference type="Pfam" id="PF13613"/>
    </source>
</evidence>
<dbReference type="PANTHER" id="PTHR23080">
    <property type="entry name" value="THAP DOMAIN PROTEIN"/>
    <property type="match status" value="1"/>
</dbReference>
<proteinExistence type="predicted"/>
<dbReference type="EnsemblMetazoa" id="ISCW013708-RA">
    <property type="protein sequence ID" value="ISCW013708-PA"/>
    <property type="gene ID" value="ISCW013708"/>
</dbReference>
<dbReference type="InParanoid" id="B7QK96"/>
<protein>
    <recommendedName>
        <fullName evidence="8">Protein ALP1-like</fullName>
    </recommendedName>
</protein>